<gene>
    <name evidence="2" type="ORF">LY89DRAFT_725312</name>
</gene>
<dbReference type="EMBL" id="KQ947437">
    <property type="protein sequence ID" value="KUJ07970.1"/>
    <property type="molecule type" value="Genomic_DNA"/>
</dbReference>
<evidence type="ECO:0000313" key="2">
    <source>
        <dbReference type="EMBL" id="KUJ07970.1"/>
    </source>
</evidence>
<reference evidence="2 3" key="1">
    <citation type="submission" date="2015-10" db="EMBL/GenBank/DDBJ databases">
        <title>Full genome of DAOMC 229536 Phialocephala scopiformis, a fungal endophyte of spruce producing the potent anti-insectan compound rugulosin.</title>
        <authorList>
            <consortium name="DOE Joint Genome Institute"/>
            <person name="Walker A.K."/>
            <person name="Frasz S.L."/>
            <person name="Seifert K.A."/>
            <person name="Miller J.D."/>
            <person name="Mondo S.J."/>
            <person name="Labutti K."/>
            <person name="Lipzen A."/>
            <person name="Dockter R."/>
            <person name="Kennedy M."/>
            <person name="Grigoriev I.V."/>
            <person name="Spatafora J.W."/>
        </authorList>
    </citation>
    <scope>NUCLEOTIDE SEQUENCE [LARGE SCALE GENOMIC DNA]</scope>
    <source>
        <strain evidence="2 3">CBS 120377</strain>
    </source>
</reference>
<dbReference type="GeneID" id="28828693"/>
<feature type="compositionally biased region" description="Polar residues" evidence="1">
    <location>
        <begin position="257"/>
        <end position="271"/>
    </location>
</feature>
<dbReference type="OrthoDB" id="4760831at2759"/>
<protein>
    <submittedName>
        <fullName evidence="2">Uncharacterized protein</fullName>
    </submittedName>
</protein>
<accession>A0A132B6E5</accession>
<dbReference type="STRING" id="149040.A0A132B6E5"/>
<feature type="region of interest" description="Disordered" evidence="1">
    <location>
        <begin position="252"/>
        <end position="315"/>
    </location>
</feature>
<dbReference type="KEGG" id="psco:LY89DRAFT_725312"/>
<dbReference type="Proteomes" id="UP000070700">
    <property type="component" value="Unassembled WGS sequence"/>
</dbReference>
<name>A0A132B6E5_MOLSC</name>
<evidence type="ECO:0000313" key="3">
    <source>
        <dbReference type="Proteomes" id="UP000070700"/>
    </source>
</evidence>
<sequence>MKTPKHTENEDFGSKLQQAANAVFTGDQKSRYSKVEVILLSWEDEDPKLPVSLEIMDLAAVFIDIYHYEVQEWQIPSEDSHNQLQSRILTFLGKSDPQHLKIVYYAGHGRLTNHGTPAWTSLRNSKKERCPTVKWSGIQNTLEESRSDVLILLDCCASGVCTTDEGNGVTELIAACAYNATANGVGPFSFTHALIAKLRLMAQLPYFNIGYLYNAIFTEVQGWRIEDSQFKKAPIHLVLSQNQSLHRSICLSKKPETSSNGEDSSGPTLSSREPENIPPTNDAPPPKQKSASTETTPLGDNSPFSQDAASTSASSISPLPEYPRLLFSIRLTEDVKPADLSCELFSEWLRQVPVSADAVRVEAGFASDSTLLIVSIPVSMMAYLPKDSAITLLGTSRSANLMAMCTVNISSISAPSRRQRSFNYVPYEKDYEEDIRKLRTSLARSPATSMGSKMVYPSETRRSSGRRNSELKEGKRQGANPPKDIVQKTRPSLRRSPAIAGSVADKFRATSSRTSRKTPHSFTSPNDQKPAVFSANFRSGSENEDTEEDIFPDSDGESHDSAREPKKDSGIYMGISDFDFEAAVEAERMSDFKRQMQ</sequence>
<feature type="compositionally biased region" description="Polar residues" evidence="1">
    <location>
        <begin position="289"/>
        <end position="315"/>
    </location>
</feature>
<keyword evidence="3" id="KW-1185">Reference proteome</keyword>
<dbReference type="InParanoid" id="A0A132B6E5"/>
<proteinExistence type="predicted"/>
<organism evidence="2 3">
    <name type="scientific">Mollisia scopiformis</name>
    <name type="common">Conifer needle endophyte fungus</name>
    <name type="synonym">Phialocephala scopiformis</name>
    <dbReference type="NCBI Taxonomy" id="149040"/>
    <lineage>
        <taxon>Eukaryota</taxon>
        <taxon>Fungi</taxon>
        <taxon>Dikarya</taxon>
        <taxon>Ascomycota</taxon>
        <taxon>Pezizomycotina</taxon>
        <taxon>Leotiomycetes</taxon>
        <taxon>Helotiales</taxon>
        <taxon>Mollisiaceae</taxon>
        <taxon>Mollisia</taxon>
    </lineage>
</organism>
<feature type="compositionally biased region" description="Polar residues" evidence="1">
    <location>
        <begin position="442"/>
        <end position="451"/>
    </location>
</feature>
<dbReference type="RefSeq" id="XP_018062325.1">
    <property type="nucleotide sequence ID" value="XM_018218967.1"/>
</dbReference>
<feature type="compositionally biased region" description="Basic and acidic residues" evidence="1">
    <location>
        <begin position="556"/>
        <end position="569"/>
    </location>
</feature>
<evidence type="ECO:0000256" key="1">
    <source>
        <dbReference type="SAM" id="MobiDB-lite"/>
    </source>
</evidence>
<feature type="compositionally biased region" description="Acidic residues" evidence="1">
    <location>
        <begin position="542"/>
        <end position="555"/>
    </location>
</feature>
<feature type="compositionally biased region" description="Basic and acidic residues" evidence="1">
    <location>
        <begin position="459"/>
        <end position="476"/>
    </location>
</feature>
<feature type="region of interest" description="Disordered" evidence="1">
    <location>
        <begin position="442"/>
        <end position="573"/>
    </location>
</feature>
<dbReference type="AlphaFoldDB" id="A0A132B6E5"/>